<dbReference type="Proteomes" id="UP000324091">
    <property type="component" value="Chromosome 19"/>
</dbReference>
<name>A0A5C6NMQ7_9TELE</name>
<proteinExistence type="predicted"/>
<gene>
    <name evidence="2" type="ORF">D4764_19G0000130</name>
</gene>
<sequence length="116" mass="13494">MSLVLLKFADDTTVIGFIKDNDESAYREEVDHLATWCHNNNLLLNTNKTKELVLDFRRKADIHPPVHINGVAVERVSSFKFLGIHLSQDLTWTTNCSSLVKKAHQCLFFLRHCRRW</sequence>
<feature type="domain" description="Alkylated DNA repair protein AlkB homologue 8 N-terminal" evidence="1">
    <location>
        <begin position="92"/>
        <end position="115"/>
    </location>
</feature>
<evidence type="ECO:0000313" key="3">
    <source>
        <dbReference type="Proteomes" id="UP000324091"/>
    </source>
</evidence>
<comment type="caution">
    <text evidence="2">The sequence shown here is derived from an EMBL/GenBank/DDBJ whole genome shotgun (WGS) entry which is preliminary data.</text>
</comment>
<evidence type="ECO:0000259" key="1">
    <source>
        <dbReference type="Pfam" id="PF09004"/>
    </source>
</evidence>
<reference evidence="2 3" key="1">
    <citation type="submission" date="2019-04" db="EMBL/GenBank/DDBJ databases">
        <title>Chromosome genome assembly for Takifugu flavidus.</title>
        <authorList>
            <person name="Xiao S."/>
        </authorList>
    </citation>
    <scope>NUCLEOTIDE SEQUENCE [LARGE SCALE GENOMIC DNA]</scope>
    <source>
        <strain evidence="2">HTHZ2018</strain>
        <tissue evidence="2">Muscle</tissue>
    </source>
</reference>
<accession>A0A5C6NMQ7</accession>
<dbReference type="GO" id="GO:0008168">
    <property type="term" value="F:methyltransferase activity"/>
    <property type="evidence" value="ECO:0007669"/>
    <property type="project" value="InterPro"/>
</dbReference>
<dbReference type="PANTHER" id="PTHR33332">
    <property type="entry name" value="REVERSE TRANSCRIPTASE DOMAIN-CONTAINING PROTEIN"/>
    <property type="match status" value="1"/>
</dbReference>
<organism evidence="2 3">
    <name type="scientific">Takifugu flavidus</name>
    <name type="common">sansaifugu</name>
    <dbReference type="NCBI Taxonomy" id="433684"/>
    <lineage>
        <taxon>Eukaryota</taxon>
        <taxon>Metazoa</taxon>
        <taxon>Chordata</taxon>
        <taxon>Craniata</taxon>
        <taxon>Vertebrata</taxon>
        <taxon>Euteleostomi</taxon>
        <taxon>Actinopterygii</taxon>
        <taxon>Neopterygii</taxon>
        <taxon>Teleostei</taxon>
        <taxon>Neoteleostei</taxon>
        <taxon>Acanthomorphata</taxon>
        <taxon>Eupercaria</taxon>
        <taxon>Tetraodontiformes</taxon>
        <taxon>Tetradontoidea</taxon>
        <taxon>Tetraodontidae</taxon>
        <taxon>Takifugu</taxon>
    </lineage>
</organism>
<keyword evidence="3" id="KW-1185">Reference proteome</keyword>
<dbReference type="GO" id="GO:0016706">
    <property type="term" value="F:2-oxoglutarate-dependent dioxygenase activity"/>
    <property type="evidence" value="ECO:0007669"/>
    <property type="project" value="InterPro"/>
</dbReference>
<dbReference type="EMBL" id="RHFK02000011">
    <property type="protein sequence ID" value="TWW68215.1"/>
    <property type="molecule type" value="Genomic_DNA"/>
</dbReference>
<dbReference type="InterPro" id="IPR015095">
    <property type="entry name" value="AlkB_hom8_N"/>
</dbReference>
<evidence type="ECO:0000313" key="2">
    <source>
        <dbReference type="EMBL" id="TWW68215.1"/>
    </source>
</evidence>
<dbReference type="AlphaFoldDB" id="A0A5C6NMQ7"/>
<protein>
    <recommendedName>
        <fullName evidence="1">Alkylated DNA repair protein AlkB homologue 8 N-terminal domain-containing protein</fullName>
    </recommendedName>
</protein>
<dbReference type="Pfam" id="PF09004">
    <property type="entry name" value="ALKBH8_N"/>
    <property type="match status" value="1"/>
</dbReference>